<dbReference type="EMBL" id="RRYP01006649">
    <property type="protein sequence ID" value="TNV81048.1"/>
    <property type="molecule type" value="Genomic_DNA"/>
</dbReference>
<accession>A0A8J8T4E4</accession>
<dbReference type="AlphaFoldDB" id="A0A8J8T4E4"/>
<keyword evidence="1" id="KW-0812">Transmembrane</keyword>
<evidence type="ECO:0000256" key="1">
    <source>
        <dbReference type="SAM" id="Phobius"/>
    </source>
</evidence>
<gene>
    <name evidence="2" type="ORF">FGO68_gene7314</name>
</gene>
<evidence type="ECO:0000313" key="3">
    <source>
        <dbReference type="Proteomes" id="UP000785679"/>
    </source>
</evidence>
<dbReference type="Proteomes" id="UP000785679">
    <property type="component" value="Unassembled WGS sequence"/>
</dbReference>
<evidence type="ECO:0000313" key="2">
    <source>
        <dbReference type="EMBL" id="TNV81048.1"/>
    </source>
</evidence>
<name>A0A8J8T4E4_HALGN</name>
<organism evidence="2 3">
    <name type="scientific">Halteria grandinella</name>
    <dbReference type="NCBI Taxonomy" id="5974"/>
    <lineage>
        <taxon>Eukaryota</taxon>
        <taxon>Sar</taxon>
        <taxon>Alveolata</taxon>
        <taxon>Ciliophora</taxon>
        <taxon>Intramacronucleata</taxon>
        <taxon>Spirotrichea</taxon>
        <taxon>Stichotrichia</taxon>
        <taxon>Sporadotrichida</taxon>
        <taxon>Halteriidae</taxon>
        <taxon>Halteria</taxon>
    </lineage>
</organism>
<reference evidence="2" key="1">
    <citation type="submission" date="2019-06" db="EMBL/GenBank/DDBJ databases">
        <authorList>
            <person name="Zheng W."/>
        </authorList>
    </citation>
    <scope>NUCLEOTIDE SEQUENCE</scope>
    <source>
        <strain evidence="2">QDHG01</strain>
    </source>
</reference>
<sequence>MGQVSNERCRYLLNLGSRCFLITVQVVYLLASLWKVAMHSLHAENQRHTPDCSKEKGFTFERLSVVSANSRCGLAELTCFMGLLNRCSYYILLHLQILYSISSSSS</sequence>
<keyword evidence="1" id="KW-0472">Membrane</keyword>
<keyword evidence="3" id="KW-1185">Reference proteome</keyword>
<comment type="caution">
    <text evidence="2">The sequence shown here is derived from an EMBL/GenBank/DDBJ whole genome shotgun (WGS) entry which is preliminary data.</text>
</comment>
<proteinExistence type="predicted"/>
<keyword evidence="1" id="KW-1133">Transmembrane helix</keyword>
<feature type="transmembrane region" description="Helical" evidence="1">
    <location>
        <begin position="12"/>
        <end position="34"/>
    </location>
</feature>
<protein>
    <submittedName>
        <fullName evidence="2">Uncharacterized protein</fullName>
    </submittedName>
</protein>